<protein>
    <submittedName>
        <fullName evidence="1">Uncharacterized protein</fullName>
    </submittedName>
</protein>
<evidence type="ECO:0000313" key="2">
    <source>
        <dbReference type="Proteomes" id="UP000550787"/>
    </source>
</evidence>
<dbReference type="Proteomes" id="UP000550787">
    <property type="component" value="Unassembled WGS sequence"/>
</dbReference>
<proteinExistence type="predicted"/>
<accession>A0A7W4I692</accession>
<name>A0A7W4I692_GLUDI</name>
<gene>
    <name evidence="1" type="ORF">HLH33_12025</name>
</gene>
<dbReference type="EMBL" id="JABEQG010000022">
    <property type="protein sequence ID" value="MBB2157028.1"/>
    <property type="molecule type" value="Genomic_DNA"/>
</dbReference>
<sequence>MSAALTAGWNAGLTPRGMGVRIAEEMASEPDNAFVTRFRAELTDLCALWDALGYPSPIRRLFALQFEGGAIMHRLTIRQDRQTWRQIEAGRA</sequence>
<dbReference type="AlphaFoldDB" id="A0A7W4I692"/>
<evidence type="ECO:0000313" key="1">
    <source>
        <dbReference type="EMBL" id="MBB2157028.1"/>
    </source>
</evidence>
<reference evidence="1 2" key="1">
    <citation type="submission" date="2020-04" db="EMBL/GenBank/DDBJ databases">
        <title>Description of novel Gluconacetobacter.</title>
        <authorList>
            <person name="Sombolestani A."/>
        </authorList>
    </citation>
    <scope>NUCLEOTIDE SEQUENCE [LARGE SCALE GENOMIC DNA]</scope>
    <source>
        <strain evidence="1 2">LMG 7603</strain>
    </source>
</reference>
<dbReference type="RefSeq" id="WP_183116005.1">
    <property type="nucleotide sequence ID" value="NZ_JABEQG010000022.1"/>
</dbReference>
<comment type="caution">
    <text evidence="1">The sequence shown here is derived from an EMBL/GenBank/DDBJ whole genome shotgun (WGS) entry which is preliminary data.</text>
</comment>
<organism evidence="1 2">
    <name type="scientific">Gluconacetobacter diazotrophicus</name>
    <name type="common">Acetobacter diazotrophicus</name>
    <dbReference type="NCBI Taxonomy" id="33996"/>
    <lineage>
        <taxon>Bacteria</taxon>
        <taxon>Pseudomonadati</taxon>
        <taxon>Pseudomonadota</taxon>
        <taxon>Alphaproteobacteria</taxon>
        <taxon>Acetobacterales</taxon>
        <taxon>Acetobacteraceae</taxon>
        <taxon>Gluconacetobacter</taxon>
    </lineage>
</organism>